<accession>A0A0K2TY97</accession>
<feature type="non-terminal residue" evidence="1">
    <location>
        <position position="1"/>
    </location>
</feature>
<evidence type="ECO:0000313" key="1">
    <source>
        <dbReference type="EMBL" id="CDW30958.1"/>
    </source>
</evidence>
<dbReference type="AlphaFoldDB" id="A0A0K2TY97"/>
<sequence>ERSLWSCLFISRSSKESTYTSTYKDLRTSIKPQNNRLREEQREFSPLIDSSFFEIFESQLCFVS</sequence>
<proteinExistence type="predicted"/>
<name>A0A0K2TY97_LEPSM</name>
<protein>
    <submittedName>
        <fullName evidence="1">Uncharacterized protein</fullName>
    </submittedName>
</protein>
<organism evidence="1">
    <name type="scientific">Lepeophtheirus salmonis</name>
    <name type="common">Salmon louse</name>
    <name type="synonym">Caligus salmonis</name>
    <dbReference type="NCBI Taxonomy" id="72036"/>
    <lineage>
        <taxon>Eukaryota</taxon>
        <taxon>Metazoa</taxon>
        <taxon>Ecdysozoa</taxon>
        <taxon>Arthropoda</taxon>
        <taxon>Crustacea</taxon>
        <taxon>Multicrustacea</taxon>
        <taxon>Hexanauplia</taxon>
        <taxon>Copepoda</taxon>
        <taxon>Siphonostomatoida</taxon>
        <taxon>Caligidae</taxon>
        <taxon>Lepeophtheirus</taxon>
    </lineage>
</organism>
<feature type="non-terminal residue" evidence="1">
    <location>
        <position position="64"/>
    </location>
</feature>
<reference evidence="1" key="1">
    <citation type="submission" date="2014-05" db="EMBL/GenBank/DDBJ databases">
        <authorList>
            <person name="Chronopoulou M."/>
        </authorList>
    </citation>
    <scope>NUCLEOTIDE SEQUENCE</scope>
    <source>
        <tissue evidence="1">Whole organism</tissue>
    </source>
</reference>
<dbReference type="EMBL" id="HACA01013597">
    <property type="protein sequence ID" value="CDW30958.1"/>
    <property type="molecule type" value="Transcribed_RNA"/>
</dbReference>